<dbReference type="EMBL" id="JAKOOW010000017">
    <property type="protein sequence ID" value="MCG6503712.1"/>
    <property type="molecule type" value="Genomic_DNA"/>
</dbReference>
<feature type="transmembrane region" description="Helical" evidence="7">
    <location>
        <begin position="124"/>
        <end position="145"/>
    </location>
</feature>
<organism evidence="9 10">
    <name type="scientific">Kingella pumchi</name>
    <dbReference type="NCBI Taxonomy" id="2779506"/>
    <lineage>
        <taxon>Bacteria</taxon>
        <taxon>Pseudomonadati</taxon>
        <taxon>Pseudomonadota</taxon>
        <taxon>Betaproteobacteria</taxon>
        <taxon>Neisseriales</taxon>
        <taxon>Neisseriaceae</taxon>
        <taxon>Kingella</taxon>
    </lineage>
</organism>
<reference evidence="9 10" key="1">
    <citation type="submission" date="2022-02" db="EMBL/GenBank/DDBJ databases">
        <title>Genome sequence data of Kingella unionensis sp. nov. strain CICC 24913 (CCUG 75125).</title>
        <authorList>
            <person name="Xiao M."/>
        </authorList>
    </citation>
    <scope>NUCLEOTIDE SEQUENCE [LARGE SCALE GENOMIC DNA]</scope>
    <source>
        <strain evidence="9 10">CICC 24913</strain>
    </source>
</reference>
<evidence type="ECO:0000256" key="4">
    <source>
        <dbReference type="ARBA" id="ARBA00022801"/>
    </source>
</evidence>
<evidence type="ECO:0000256" key="1">
    <source>
        <dbReference type="ARBA" id="ARBA00004141"/>
    </source>
</evidence>
<proteinExistence type="inferred from homology"/>
<evidence type="ECO:0000256" key="7">
    <source>
        <dbReference type="SAM" id="Phobius"/>
    </source>
</evidence>
<dbReference type="SUPFAM" id="SSF144091">
    <property type="entry name" value="Rhomboid-like"/>
    <property type="match status" value="1"/>
</dbReference>
<sequence>MNTQTRHPLRPDMRTLYILIALNVLVFLMQQSGTLPTEAGALWYPQNEAYAPYQWLSHMFLHADLAHLLLNMYAVGMFGRYVLQVWGEKRFLLLYFLGGLGAAALYLLWVYVKLQTGGSNALAYVHVIGASGAAFAILAAFSTLFPDAPLSLMFVPVAFKAKHFVLGLVAYEAFAEISGVSLFGSNIAHVAHIGGALTGWLLAWWWQTRRTR</sequence>
<evidence type="ECO:0000313" key="10">
    <source>
        <dbReference type="Proteomes" id="UP001298424"/>
    </source>
</evidence>
<keyword evidence="4" id="KW-0378">Hydrolase</keyword>
<evidence type="ECO:0000259" key="8">
    <source>
        <dbReference type="Pfam" id="PF01694"/>
    </source>
</evidence>
<dbReference type="PANTHER" id="PTHR43731">
    <property type="entry name" value="RHOMBOID PROTEASE"/>
    <property type="match status" value="1"/>
</dbReference>
<comment type="similarity">
    <text evidence="2">Belongs to the peptidase S54 family.</text>
</comment>
<protein>
    <submittedName>
        <fullName evidence="9">Rhomboid family intramembrane serine protease</fullName>
    </submittedName>
</protein>
<feature type="transmembrane region" description="Helical" evidence="7">
    <location>
        <begin position="186"/>
        <end position="206"/>
    </location>
</feature>
<dbReference type="GO" id="GO:0006508">
    <property type="term" value="P:proteolysis"/>
    <property type="evidence" value="ECO:0007669"/>
    <property type="project" value="UniProtKB-KW"/>
</dbReference>
<feature type="domain" description="Peptidase S54 rhomboid" evidence="8">
    <location>
        <begin position="53"/>
        <end position="204"/>
    </location>
</feature>
<evidence type="ECO:0000313" key="9">
    <source>
        <dbReference type="EMBL" id="MCG6503712.1"/>
    </source>
</evidence>
<dbReference type="Gene3D" id="1.20.1540.10">
    <property type="entry name" value="Rhomboid-like"/>
    <property type="match status" value="1"/>
</dbReference>
<dbReference type="RefSeq" id="WP_238746267.1">
    <property type="nucleotide sequence ID" value="NZ_JAKOOW010000017.1"/>
</dbReference>
<dbReference type="Pfam" id="PF01694">
    <property type="entry name" value="Rhomboid"/>
    <property type="match status" value="1"/>
</dbReference>
<keyword evidence="6 7" id="KW-0472">Membrane</keyword>
<dbReference type="InterPro" id="IPR050925">
    <property type="entry name" value="Rhomboid_protease_S54"/>
</dbReference>
<evidence type="ECO:0000256" key="3">
    <source>
        <dbReference type="ARBA" id="ARBA00022692"/>
    </source>
</evidence>
<evidence type="ECO:0000256" key="5">
    <source>
        <dbReference type="ARBA" id="ARBA00022989"/>
    </source>
</evidence>
<keyword evidence="10" id="KW-1185">Reference proteome</keyword>
<dbReference type="Proteomes" id="UP001298424">
    <property type="component" value="Unassembled WGS sequence"/>
</dbReference>
<keyword evidence="3 7" id="KW-0812">Transmembrane</keyword>
<comment type="caution">
    <text evidence="9">The sequence shown here is derived from an EMBL/GenBank/DDBJ whole genome shotgun (WGS) entry which is preliminary data.</text>
</comment>
<accession>A0ABS9NLP3</accession>
<comment type="subcellular location">
    <subcellularLocation>
        <location evidence="1">Membrane</location>
        <topology evidence="1">Multi-pass membrane protein</topology>
    </subcellularLocation>
</comment>
<dbReference type="InterPro" id="IPR022764">
    <property type="entry name" value="Peptidase_S54_rhomboid_dom"/>
</dbReference>
<feature type="transmembrane region" description="Helical" evidence="7">
    <location>
        <begin position="92"/>
        <end position="112"/>
    </location>
</feature>
<feature type="transmembrane region" description="Helical" evidence="7">
    <location>
        <begin position="65"/>
        <end position="83"/>
    </location>
</feature>
<keyword evidence="9" id="KW-0645">Protease</keyword>
<evidence type="ECO:0000256" key="2">
    <source>
        <dbReference type="ARBA" id="ARBA00009045"/>
    </source>
</evidence>
<name>A0ABS9NLP3_9NEIS</name>
<gene>
    <name evidence="9" type="ORF">MB824_04265</name>
</gene>
<dbReference type="GO" id="GO:0008233">
    <property type="term" value="F:peptidase activity"/>
    <property type="evidence" value="ECO:0007669"/>
    <property type="project" value="UniProtKB-KW"/>
</dbReference>
<evidence type="ECO:0000256" key="6">
    <source>
        <dbReference type="ARBA" id="ARBA00023136"/>
    </source>
</evidence>
<keyword evidence="5 7" id="KW-1133">Transmembrane helix</keyword>
<dbReference type="PANTHER" id="PTHR43731:SF14">
    <property type="entry name" value="PRESENILIN-ASSOCIATED RHOMBOID-LIKE PROTEIN, MITOCHONDRIAL"/>
    <property type="match status" value="1"/>
</dbReference>
<dbReference type="InterPro" id="IPR035952">
    <property type="entry name" value="Rhomboid-like_sf"/>
</dbReference>